<feature type="domain" description="Helicase Helix-turn-helix" evidence="1">
    <location>
        <begin position="249"/>
        <end position="337"/>
    </location>
</feature>
<sequence>MTFFHYFILSCFNSKKAMRTTTLYHLLKGKRTSSILSYSYFYEVLPFFSLFPKLNETQYNQVISSLINENYLIQTEPNYVEISSTGINALENITLPEIANLNQLAYYKWDMAFFERVVFTTQVLSEKAYSNSHYLPIETNLFRQQRLKQWLNKQSESVAMAFYKEWDALINSLPQPSHELILGQLVGNNHRGRTLQQLADSYEEDVIFTYVEFKNYWHALITLVLEATGEFPLFNSLINEERLLVKEDSYKQSADLFHQGYDVDGISRIRQLKNSTVTDHLIEEFIVTHELANIPDFSEEVRNGLNQLLSQKSEYVRWSYKEATEFVPSLSFYEFKFYQFYLVEKERAND</sequence>
<organism evidence="2 3">
    <name type="scientific">Candidatus Vagococcus giribetii</name>
    <dbReference type="NCBI Taxonomy" id="2230876"/>
    <lineage>
        <taxon>Bacteria</taxon>
        <taxon>Bacillati</taxon>
        <taxon>Bacillota</taxon>
        <taxon>Bacilli</taxon>
        <taxon>Lactobacillales</taxon>
        <taxon>Enterococcaceae</taxon>
        <taxon>Vagococcus</taxon>
    </lineage>
</organism>
<evidence type="ECO:0000259" key="1">
    <source>
        <dbReference type="Pfam" id="PF14493"/>
    </source>
</evidence>
<protein>
    <submittedName>
        <fullName evidence="2">Helix-turn-helix domain-containing protein</fullName>
    </submittedName>
</protein>
<dbReference type="InterPro" id="IPR029491">
    <property type="entry name" value="Helicase_HTH"/>
</dbReference>
<comment type="caution">
    <text evidence="2">The sequence shown here is derived from an EMBL/GenBank/DDBJ whole genome shotgun (WGS) entry which is preliminary data.</text>
</comment>
<keyword evidence="3" id="KW-1185">Reference proteome</keyword>
<proteinExistence type="predicted"/>
<accession>A0ABS3HSS9</accession>
<reference evidence="2 3" key="1">
    <citation type="submission" date="2021-03" db="EMBL/GenBank/DDBJ databases">
        <title>Enterococcal diversity collection.</title>
        <authorList>
            <person name="Gilmore M.S."/>
            <person name="Schwartzman J."/>
            <person name="Van Tyne D."/>
            <person name="Martin M."/>
            <person name="Earl A.M."/>
            <person name="Manson A.L."/>
            <person name="Straub T."/>
            <person name="Salamzade R."/>
            <person name="Saavedra J."/>
            <person name="Lebreton F."/>
            <person name="Prichula J."/>
            <person name="Schaufler K."/>
            <person name="Gaca A."/>
            <person name="Sgardioli B."/>
            <person name="Wagenaar J."/>
            <person name="Strong T."/>
        </authorList>
    </citation>
    <scope>NUCLEOTIDE SEQUENCE [LARGE SCALE GENOMIC DNA]</scope>
    <source>
        <strain evidence="2 3">DIV0080</strain>
    </source>
</reference>
<dbReference type="EMBL" id="JAFLVX010000018">
    <property type="protein sequence ID" value="MBO0476818.1"/>
    <property type="molecule type" value="Genomic_DNA"/>
</dbReference>
<dbReference type="Pfam" id="PF14493">
    <property type="entry name" value="HTH_40"/>
    <property type="match status" value="1"/>
</dbReference>
<name>A0ABS3HSS9_9ENTE</name>
<gene>
    <name evidence="2" type="ORF">DOK76_07035</name>
</gene>
<evidence type="ECO:0000313" key="3">
    <source>
        <dbReference type="Proteomes" id="UP000664857"/>
    </source>
</evidence>
<evidence type="ECO:0000313" key="2">
    <source>
        <dbReference type="EMBL" id="MBO0476818.1"/>
    </source>
</evidence>
<dbReference type="Proteomes" id="UP000664857">
    <property type="component" value="Unassembled WGS sequence"/>
</dbReference>